<keyword evidence="5" id="KW-1185">Reference proteome</keyword>
<proteinExistence type="predicted"/>
<dbReference type="PANTHER" id="PTHR10584">
    <property type="entry name" value="SUGAR KINASE"/>
    <property type="match status" value="1"/>
</dbReference>
<accession>A0A4U6QCF2</accession>
<dbReference type="Gene3D" id="3.40.1190.20">
    <property type="match status" value="1"/>
</dbReference>
<organism evidence="4 5">
    <name type="scientific">Nakamurella flava</name>
    <dbReference type="NCBI Taxonomy" id="2576308"/>
    <lineage>
        <taxon>Bacteria</taxon>
        <taxon>Bacillati</taxon>
        <taxon>Actinomycetota</taxon>
        <taxon>Actinomycetes</taxon>
        <taxon>Nakamurellales</taxon>
        <taxon>Nakamurellaceae</taxon>
        <taxon>Nakamurella</taxon>
    </lineage>
</organism>
<feature type="domain" description="Carbohydrate kinase PfkB" evidence="3">
    <location>
        <begin position="5"/>
        <end position="279"/>
    </location>
</feature>
<dbReference type="Pfam" id="PF00294">
    <property type="entry name" value="PfkB"/>
    <property type="match status" value="1"/>
</dbReference>
<dbReference type="PROSITE" id="PS00584">
    <property type="entry name" value="PFKB_KINASES_2"/>
    <property type="match status" value="1"/>
</dbReference>
<dbReference type="Proteomes" id="UP000306985">
    <property type="component" value="Unassembled WGS sequence"/>
</dbReference>
<name>A0A4U6QCF2_9ACTN</name>
<dbReference type="InterPro" id="IPR011611">
    <property type="entry name" value="PfkB_dom"/>
</dbReference>
<dbReference type="PANTHER" id="PTHR10584:SF166">
    <property type="entry name" value="RIBOKINASE"/>
    <property type="match status" value="1"/>
</dbReference>
<dbReference type="RefSeq" id="WP_137450784.1">
    <property type="nucleotide sequence ID" value="NZ_SZZH01000004.1"/>
</dbReference>
<gene>
    <name evidence="4" type="ORF">FDO65_16250</name>
</gene>
<comment type="caution">
    <text evidence="4">The sequence shown here is derived from an EMBL/GenBank/DDBJ whole genome shotgun (WGS) entry which is preliminary data.</text>
</comment>
<reference evidence="4 5" key="1">
    <citation type="submission" date="2019-05" db="EMBL/GenBank/DDBJ databases">
        <title>Nakamurella sp. N5BH11, whole genome shotgun sequence.</title>
        <authorList>
            <person name="Tuo L."/>
        </authorList>
    </citation>
    <scope>NUCLEOTIDE SEQUENCE [LARGE SCALE GENOMIC DNA]</scope>
    <source>
        <strain evidence="4 5">N5BH11</strain>
    </source>
</reference>
<protein>
    <submittedName>
        <fullName evidence="4">Carbohydrate kinase family protein</fullName>
    </submittedName>
</protein>
<dbReference type="OrthoDB" id="9813569at2"/>
<dbReference type="EMBL" id="SZZH01000004">
    <property type="protein sequence ID" value="TKV57700.1"/>
    <property type="molecule type" value="Genomic_DNA"/>
</dbReference>
<dbReference type="SUPFAM" id="SSF53613">
    <property type="entry name" value="Ribokinase-like"/>
    <property type="match status" value="1"/>
</dbReference>
<dbReference type="GO" id="GO:0016301">
    <property type="term" value="F:kinase activity"/>
    <property type="evidence" value="ECO:0007669"/>
    <property type="project" value="UniProtKB-KW"/>
</dbReference>
<evidence type="ECO:0000256" key="2">
    <source>
        <dbReference type="ARBA" id="ARBA00022777"/>
    </source>
</evidence>
<dbReference type="InterPro" id="IPR002173">
    <property type="entry name" value="Carboh/pur_kinase_PfkB_CS"/>
</dbReference>
<evidence type="ECO:0000313" key="4">
    <source>
        <dbReference type="EMBL" id="TKV57700.1"/>
    </source>
</evidence>
<dbReference type="AlphaFoldDB" id="A0A4U6QCF2"/>
<sequence>MSGTLCCVGNLTIDVAVAPDLSAVESAGGDALYAALAARLVGGRPRVLAPIGADATPALVDAIRASGTDPSALPRRADPTVRNVVRYDATGGRTWELVHGEANFEAMSVWPADVDDEARQADGILLSAMALRPQVELAGWLRPRTAAVVYFDPQEDYIAGNEDAVRAAVAGCDVFLPSEVEAHALAGTTDPAVACREFLALGPRVVVITLAENGCCIATAEAPQPVFLPAERVEPVDSTGAGDAFAGAFAAVHLRTGDPIAAARAGSRAARAAVSGHGIDGLLTATAEPAR</sequence>
<dbReference type="InterPro" id="IPR029056">
    <property type="entry name" value="Ribokinase-like"/>
</dbReference>
<evidence type="ECO:0000313" key="5">
    <source>
        <dbReference type="Proteomes" id="UP000306985"/>
    </source>
</evidence>
<keyword evidence="2 4" id="KW-0418">Kinase</keyword>
<keyword evidence="1" id="KW-0808">Transferase</keyword>
<evidence type="ECO:0000256" key="1">
    <source>
        <dbReference type="ARBA" id="ARBA00022679"/>
    </source>
</evidence>
<evidence type="ECO:0000259" key="3">
    <source>
        <dbReference type="Pfam" id="PF00294"/>
    </source>
</evidence>